<dbReference type="InterPro" id="IPR044152">
    <property type="entry name" value="YqjM-like"/>
</dbReference>
<dbReference type="GO" id="GO:0010181">
    <property type="term" value="F:FMN binding"/>
    <property type="evidence" value="ECO:0007669"/>
    <property type="project" value="InterPro"/>
</dbReference>
<protein>
    <submittedName>
        <fullName evidence="2">Putative NADPH dehydrogenase</fullName>
    </submittedName>
</protein>
<evidence type="ECO:0000313" key="2">
    <source>
        <dbReference type="EMBL" id="TVY34533.1"/>
    </source>
</evidence>
<evidence type="ECO:0000259" key="1">
    <source>
        <dbReference type="Pfam" id="PF00724"/>
    </source>
</evidence>
<accession>A0A8H8U7Q6</accession>
<dbReference type="EMBL" id="QGMJ01000633">
    <property type="protein sequence ID" value="TVY34533.1"/>
    <property type="molecule type" value="Genomic_DNA"/>
</dbReference>
<dbReference type="PANTHER" id="PTHR43303:SF2">
    <property type="entry name" value="INDOLEAMINE 2,3-DIOXYGENASE PYRROLE 2,3-DIOXYGENASE (AFU_ORTHOLOGUE AFUA_5G01450"/>
    <property type="match status" value="1"/>
</dbReference>
<dbReference type="InterPro" id="IPR001155">
    <property type="entry name" value="OxRdtase_FMN_N"/>
</dbReference>
<proteinExistence type="predicted"/>
<comment type="caution">
    <text evidence="2">The sequence shown here is derived from an EMBL/GenBank/DDBJ whole genome shotgun (WGS) entry which is preliminary data.</text>
</comment>
<sequence length="440" mass="47760">SLSKAVQSFFAVLVAVMTPRNTPAPNAPFFTPKQSPPAGSALSTNPPTLFTPLKIRDVEFQNRIWVSPMCTYSASKGHLTDFHLVHLSAFAYRGASLTIIEATSVLPNGGISPEDSGLWSDSQIAPIRRIADFLHSQNQKLGIQLAHAGRKASMVAPWLVERGTAQTATADVGGWPGDVMGASAISWGEGYPMPREMSARDVRDVVEGFRDSARRAVEAGVDVIEIHAAHGYLLCSFLSPISNRRTDTYGGSFENRIRILVEVIEAVRAVIPSGMPLLVRISATEWMEQHASETWDVESTIKLAKLLPGLGVDLLDVSSGGNNEAQTIQLHNGFQVGIAGRIRSALFDAGIKDLLVGAVGLITEAEAAKEIVQNGKPGSKEPTVEIEDEHGAIAKADIVLVARQFLREPEWVLRVAHRLGVEVKWPQQYHRGQFLKDSKI</sequence>
<dbReference type="OrthoDB" id="72788at2759"/>
<dbReference type="GO" id="GO:0050661">
    <property type="term" value="F:NADP binding"/>
    <property type="evidence" value="ECO:0007669"/>
    <property type="project" value="InterPro"/>
</dbReference>
<evidence type="ECO:0000313" key="3">
    <source>
        <dbReference type="Proteomes" id="UP000462212"/>
    </source>
</evidence>
<organism evidence="2 3">
    <name type="scientific">Lachnellula subtilissima</name>
    <dbReference type="NCBI Taxonomy" id="602034"/>
    <lineage>
        <taxon>Eukaryota</taxon>
        <taxon>Fungi</taxon>
        <taxon>Dikarya</taxon>
        <taxon>Ascomycota</taxon>
        <taxon>Pezizomycotina</taxon>
        <taxon>Leotiomycetes</taxon>
        <taxon>Helotiales</taxon>
        <taxon>Lachnaceae</taxon>
        <taxon>Lachnellula</taxon>
    </lineage>
</organism>
<dbReference type="Gene3D" id="3.20.20.70">
    <property type="entry name" value="Aldolase class I"/>
    <property type="match status" value="1"/>
</dbReference>
<dbReference type="InterPro" id="IPR013785">
    <property type="entry name" value="Aldolase_TIM"/>
</dbReference>
<gene>
    <name evidence="2" type="ORF">LSUB1_G005744</name>
</gene>
<feature type="non-terminal residue" evidence="2">
    <location>
        <position position="440"/>
    </location>
</feature>
<dbReference type="SUPFAM" id="SSF51395">
    <property type="entry name" value="FMN-linked oxidoreductases"/>
    <property type="match status" value="1"/>
</dbReference>
<dbReference type="AlphaFoldDB" id="A0A8H8U7Q6"/>
<keyword evidence="3" id="KW-1185">Reference proteome</keyword>
<feature type="domain" description="NADH:flavin oxidoreductase/NADH oxidase N-terminal" evidence="1">
    <location>
        <begin position="49"/>
        <end position="376"/>
    </location>
</feature>
<reference evidence="2 3" key="1">
    <citation type="submission" date="2018-05" db="EMBL/GenBank/DDBJ databases">
        <title>Genome sequencing and assembly of the regulated plant pathogen Lachnellula willkommii and related sister species for the development of diagnostic species identification markers.</title>
        <authorList>
            <person name="Giroux E."/>
            <person name="Bilodeau G."/>
        </authorList>
    </citation>
    <scope>NUCLEOTIDE SEQUENCE [LARGE SCALE GENOMIC DNA]</scope>
    <source>
        <strain evidence="2 3">CBS 197.66</strain>
    </source>
</reference>
<dbReference type="Pfam" id="PF00724">
    <property type="entry name" value="Oxidored_FMN"/>
    <property type="match status" value="1"/>
</dbReference>
<dbReference type="Proteomes" id="UP000462212">
    <property type="component" value="Unassembled WGS sequence"/>
</dbReference>
<name>A0A8H8U7Q6_9HELO</name>
<dbReference type="PANTHER" id="PTHR43303">
    <property type="entry name" value="NADPH DEHYDROGENASE C23G7.10C-RELATED"/>
    <property type="match status" value="1"/>
</dbReference>
<dbReference type="CDD" id="cd02932">
    <property type="entry name" value="OYE_YqiM_FMN"/>
    <property type="match status" value="1"/>
</dbReference>
<dbReference type="GO" id="GO:0003959">
    <property type="term" value="F:NADPH dehydrogenase activity"/>
    <property type="evidence" value="ECO:0007669"/>
    <property type="project" value="InterPro"/>
</dbReference>